<protein>
    <recommendedName>
        <fullName evidence="4">DUF3575 domain-containing protein</fullName>
    </recommendedName>
</protein>
<name>A0A2G1VWR1_9FLAO</name>
<keyword evidence="1" id="KW-0732">Signal</keyword>
<dbReference type="RefSeq" id="WP_099644752.1">
    <property type="nucleotide sequence ID" value="NZ_KZ319287.1"/>
</dbReference>
<keyword evidence="3" id="KW-1185">Reference proteome</keyword>
<sequence>MLRIIPLLILFIFSAINGSAQNSETASVEKSIWGLQTGLLGFWAHNESKLTRTIALRTELGFDGGFYGSTNDLNYVFVPILRVEPRWYRSLDRRFEKGKNTANNTADFLSLKAIFLPDLFTVSNDDVRVSSTLGLTANAGMRRVYWDHFSFELGLGAGFAADLEDNYRDAIYFLPEVFLRLGYNF</sequence>
<reference evidence="2 3" key="1">
    <citation type="submission" date="2017-08" db="EMBL/GenBank/DDBJ databases">
        <title>The whole genome shortgun sequences of strain Leeuwenhoekiella nanhaiensis G18 from the South China Sea.</title>
        <authorList>
            <person name="Liu Q."/>
        </authorList>
    </citation>
    <scope>NUCLEOTIDE SEQUENCE [LARGE SCALE GENOMIC DNA]</scope>
    <source>
        <strain evidence="2 3">G18</strain>
    </source>
</reference>
<evidence type="ECO:0000256" key="1">
    <source>
        <dbReference type="SAM" id="SignalP"/>
    </source>
</evidence>
<evidence type="ECO:0000313" key="3">
    <source>
        <dbReference type="Proteomes" id="UP000229433"/>
    </source>
</evidence>
<evidence type="ECO:0000313" key="2">
    <source>
        <dbReference type="EMBL" id="PHQ31212.1"/>
    </source>
</evidence>
<accession>A0A2G1VWR1</accession>
<comment type="caution">
    <text evidence="2">The sequence shown here is derived from an EMBL/GenBank/DDBJ whole genome shotgun (WGS) entry which is preliminary data.</text>
</comment>
<proteinExistence type="predicted"/>
<feature type="chain" id="PRO_5013659558" description="DUF3575 domain-containing protein" evidence="1">
    <location>
        <begin position="21"/>
        <end position="185"/>
    </location>
</feature>
<evidence type="ECO:0008006" key="4">
    <source>
        <dbReference type="Google" id="ProtNLM"/>
    </source>
</evidence>
<dbReference type="EMBL" id="NQXA01000001">
    <property type="protein sequence ID" value="PHQ31212.1"/>
    <property type="molecule type" value="Genomic_DNA"/>
</dbReference>
<organism evidence="2 3">
    <name type="scientific">Leeuwenhoekiella nanhaiensis</name>
    <dbReference type="NCBI Taxonomy" id="1655491"/>
    <lineage>
        <taxon>Bacteria</taxon>
        <taxon>Pseudomonadati</taxon>
        <taxon>Bacteroidota</taxon>
        <taxon>Flavobacteriia</taxon>
        <taxon>Flavobacteriales</taxon>
        <taxon>Flavobacteriaceae</taxon>
        <taxon>Leeuwenhoekiella</taxon>
    </lineage>
</organism>
<feature type="signal peptide" evidence="1">
    <location>
        <begin position="1"/>
        <end position="20"/>
    </location>
</feature>
<dbReference type="Proteomes" id="UP000229433">
    <property type="component" value="Unassembled WGS sequence"/>
</dbReference>
<dbReference type="OrthoDB" id="883248at2"/>
<dbReference type="AlphaFoldDB" id="A0A2G1VWR1"/>
<gene>
    <name evidence="2" type="ORF">CJ305_03050</name>
</gene>